<dbReference type="EMBL" id="JABAYA010000117">
    <property type="protein sequence ID" value="KAF7724549.1"/>
    <property type="molecule type" value="Genomic_DNA"/>
</dbReference>
<feature type="region of interest" description="Disordered" evidence="7">
    <location>
        <begin position="49"/>
        <end position="74"/>
    </location>
</feature>
<dbReference type="Pfam" id="PF06027">
    <property type="entry name" value="SLC35F"/>
    <property type="match status" value="1"/>
</dbReference>
<evidence type="ECO:0000256" key="1">
    <source>
        <dbReference type="ARBA" id="ARBA00004141"/>
    </source>
</evidence>
<evidence type="ECO:0000256" key="8">
    <source>
        <dbReference type="SAM" id="Phobius"/>
    </source>
</evidence>
<accession>A0A8H7BUG5</accession>
<dbReference type="Proteomes" id="UP000605846">
    <property type="component" value="Unassembled WGS sequence"/>
</dbReference>
<dbReference type="AlphaFoldDB" id="A0A8H7BUG5"/>
<sequence length="74" mass="8255">MSLITSNFYSLVMGLVFLDAKMPPLYPFAYVLVLLGVIAYNLIPPPTSDTEVESCEDEQSLLKPSETMYTTSEE</sequence>
<protein>
    <submittedName>
        <fullName evidence="9">Uncharacterized protein</fullName>
    </submittedName>
</protein>
<evidence type="ECO:0000256" key="7">
    <source>
        <dbReference type="SAM" id="MobiDB-lite"/>
    </source>
</evidence>
<keyword evidence="5 8" id="KW-1133">Transmembrane helix</keyword>
<dbReference type="GO" id="GO:0016020">
    <property type="term" value="C:membrane"/>
    <property type="evidence" value="ECO:0007669"/>
    <property type="project" value="UniProtKB-SubCell"/>
</dbReference>
<evidence type="ECO:0000256" key="2">
    <source>
        <dbReference type="ARBA" id="ARBA00007863"/>
    </source>
</evidence>
<evidence type="ECO:0000256" key="4">
    <source>
        <dbReference type="ARBA" id="ARBA00022692"/>
    </source>
</evidence>
<gene>
    <name evidence="9" type="ORF">EC973_000926</name>
</gene>
<reference evidence="9" key="1">
    <citation type="submission" date="2020-01" db="EMBL/GenBank/DDBJ databases">
        <title>Genome Sequencing of Three Apophysomyces-Like Fungal Strains Confirms a Novel Fungal Genus in the Mucoromycota with divergent Burkholderia-like Endosymbiotic Bacteria.</title>
        <authorList>
            <person name="Stajich J.E."/>
            <person name="Macias A.M."/>
            <person name="Carter-House D."/>
            <person name="Lovett B."/>
            <person name="Kasson L.R."/>
            <person name="Berry K."/>
            <person name="Grigoriev I."/>
            <person name="Chang Y."/>
            <person name="Spatafora J."/>
            <person name="Kasson M.T."/>
        </authorList>
    </citation>
    <scope>NUCLEOTIDE SEQUENCE</scope>
    <source>
        <strain evidence="9">NRRL A-21654</strain>
    </source>
</reference>
<keyword evidence="6 8" id="KW-0472">Membrane</keyword>
<proteinExistence type="inferred from homology"/>
<evidence type="ECO:0000256" key="6">
    <source>
        <dbReference type="ARBA" id="ARBA00023136"/>
    </source>
</evidence>
<comment type="similarity">
    <text evidence="2">Belongs to the SLC35F solute transporter family.</text>
</comment>
<feature type="transmembrane region" description="Helical" evidence="8">
    <location>
        <begin position="25"/>
        <end position="43"/>
    </location>
</feature>
<keyword evidence="3" id="KW-0813">Transport</keyword>
<name>A0A8H7BUG5_9FUNG</name>
<keyword evidence="10" id="KW-1185">Reference proteome</keyword>
<evidence type="ECO:0000256" key="5">
    <source>
        <dbReference type="ARBA" id="ARBA00022989"/>
    </source>
</evidence>
<dbReference type="InterPro" id="IPR009262">
    <property type="entry name" value="SLC35_F1/F2/F6"/>
</dbReference>
<comment type="subcellular location">
    <subcellularLocation>
        <location evidence="1">Membrane</location>
        <topology evidence="1">Multi-pass membrane protein</topology>
    </subcellularLocation>
</comment>
<comment type="caution">
    <text evidence="9">The sequence shown here is derived from an EMBL/GenBank/DDBJ whole genome shotgun (WGS) entry which is preliminary data.</text>
</comment>
<dbReference type="GO" id="GO:0022857">
    <property type="term" value="F:transmembrane transporter activity"/>
    <property type="evidence" value="ECO:0007669"/>
    <property type="project" value="InterPro"/>
</dbReference>
<feature type="compositionally biased region" description="Acidic residues" evidence="7">
    <location>
        <begin position="50"/>
        <end position="59"/>
    </location>
</feature>
<evidence type="ECO:0000313" key="9">
    <source>
        <dbReference type="EMBL" id="KAF7724549.1"/>
    </source>
</evidence>
<dbReference type="OrthoDB" id="429955at2759"/>
<evidence type="ECO:0000313" key="10">
    <source>
        <dbReference type="Proteomes" id="UP000605846"/>
    </source>
</evidence>
<keyword evidence="4 8" id="KW-0812">Transmembrane</keyword>
<evidence type="ECO:0000256" key="3">
    <source>
        <dbReference type="ARBA" id="ARBA00022448"/>
    </source>
</evidence>
<organism evidence="9 10">
    <name type="scientific">Apophysomyces ossiformis</name>
    <dbReference type="NCBI Taxonomy" id="679940"/>
    <lineage>
        <taxon>Eukaryota</taxon>
        <taxon>Fungi</taxon>
        <taxon>Fungi incertae sedis</taxon>
        <taxon>Mucoromycota</taxon>
        <taxon>Mucoromycotina</taxon>
        <taxon>Mucoromycetes</taxon>
        <taxon>Mucorales</taxon>
        <taxon>Mucorineae</taxon>
        <taxon>Mucoraceae</taxon>
        <taxon>Apophysomyces</taxon>
    </lineage>
</organism>